<dbReference type="EnsemblProtists" id="EOD18134">
    <property type="protein sequence ID" value="EOD18134"/>
    <property type="gene ID" value="EMIHUDRAFT_61612"/>
</dbReference>
<dbReference type="InterPro" id="IPR036770">
    <property type="entry name" value="Ankyrin_rpt-contain_sf"/>
</dbReference>
<evidence type="ECO:0000313" key="4">
    <source>
        <dbReference type="EnsemblProtists" id="EOD18134"/>
    </source>
</evidence>
<dbReference type="AlphaFoldDB" id="A0A0D3J3P9"/>
<dbReference type="eggNOG" id="KOG4177">
    <property type="taxonomic scope" value="Eukaryota"/>
</dbReference>
<dbReference type="PaxDb" id="2903-EOD18134"/>
<dbReference type="KEGG" id="ehx:EMIHUDRAFT_61612"/>
<dbReference type="Pfam" id="PF12796">
    <property type="entry name" value="Ank_2"/>
    <property type="match status" value="1"/>
</dbReference>
<dbReference type="SMART" id="SM00248">
    <property type="entry name" value="ANK"/>
    <property type="match status" value="2"/>
</dbReference>
<dbReference type="PROSITE" id="PS50297">
    <property type="entry name" value="ANK_REP_REGION"/>
    <property type="match status" value="2"/>
</dbReference>
<dbReference type="InterPro" id="IPR002110">
    <property type="entry name" value="Ankyrin_rpt"/>
</dbReference>
<dbReference type="RefSeq" id="XP_005770563.1">
    <property type="nucleotide sequence ID" value="XM_005770506.1"/>
</dbReference>
<evidence type="ECO:0000313" key="5">
    <source>
        <dbReference type="Proteomes" id="UP000013827"/>
    </source>
</evidence>
<dbReference type="PANTHER" id="PTHR24171">
    <property type="entry name" value="ANKYRIN REPEAT DOMAIN-CONTAINING PROTEIN 39-RELATED"/>
    <property type="match status" value="1"/>
</dbReference>
<proteinExistence type="predicted"/>
<sequence>MIDSGWDLKNAKDSSGKTALHRAAQLGNQLAIEKILKAGVPIDPTNAWEETPLHLATRNGKTAAVKQLVEAGASTSRKTFGGDTPLALATKYRKADIAEFLSSK</sequence>
<reference evidence="5" key="1">
    <citation type="journal article" date="2013" name="Nature">
        <title>Pan genome of the phytoplankton Emiliania underpins its global distribution.</title>
        <authorList>
            <person name="Read B.A."/>
            <person name="Kegel J."/>
            <person name="Klute M.J."/>
            <person name="Kuo A."/>
            <person name="Lefebvre S.C."/>
            <person name="Maumus F."/>
            <person name="Mayer C."/>
            <person name="Miller J."/>
            <person name="Monier A."/>
            <person name="Salamov A."/>
            <person name="Young J."/>
            <person name="Aguilar M."/>
            <person name="Claverie J.M."/>
            <person name="Frickenhaus S."/>
            <person name="Gonzalez K."/>
            <person name="Herman E.K."/>
            <person name="Lin Y.C."/>
            <person name="Napier J."/>
            <person name="Ogata H."/>
            <person name="Sarno A.F."/>
            <person name="Shmutz J."/>
            <person name="Schroeder D."/>
            <person name="de Vargas C."/>
            <person name="Verret F."/>
            <person name="von Dassow P."/>
            <person name="Valentin K."/>
            <person name="Van de Peer Y."/>
            <person name="Wheeler G."/>
            <person name="Dacks J.B."/>
            <person name="Delwiche C.F."/>
            <person name="Dyhrman S.T."/>
            <person name="Glockner G."/>
            <person name="John U."/>
            <person name="Richards T."/>
            <person name="Worden A.Z."/>
            <person name="Zhang X."/>
            <person name="Grigoriev I.V."/>
            <person name="Allen A.E."/>
            <person name="Bidle K."/>
            <person name="Borodovsky M."/>
            <person name="Bowler C."/>
            <person name="Brownlee C."/>
            <person name="Cock J.M."/>
            <person name="Elias M."/>
            <person name="Gladyshev V.N."/>
            <person name="Groth M."/>
            <person name="Guda C."/>
            <person name="Hadaegh A."/>
            <person name="Iglesias-Rodriguez M.D."/>
            <person name="Jenkins J."/>
            <person name="Jones B.M."/>
            <person name="Lawson T."/>
            <person name="Leese F."/>
            <person name="Lindquist E."/>
            <person name="Lobanov A."/>
            <person name="Lomsadze A."/>
            <person name="Malik S.B."/>
            <person name="Marsh M.E."/>
            <person name="Mackinder L."/>
            <person name="Mock T."/>
            <person name="Mueller-Roeber B."/>
            <person name="Pagarete A."/>
            <person name="Parker M."/>
            <person name="Probert I."/>
            <person name="Quesneville H."/>
            <person name="Raines C."/>
            <person name="Rensing S.A."/>
            <person name="Riano-Pachon D.M."/>
            <person name="Richier S."/>
            <person name="Rokitta S."/>
            <person name="Shiraiwa Y."/>
            <person name="Soanes D.M."/>
            <person name="van der Giezen M."/>
            <person name="Wahlund T.M."/>
            <person name="Williams B."/>
            <person name="Wilson W."/>
            <person name="Wolfe G."/>
            <person name="Wurch L.L."/>
        </authorList>
    </citation>
    <scope>NUCLEOTIDE SEQUENCE</scope>
</reference>
<dbReference type="GeneID" id="19046135"/>
<keyword evidence="2 3" id="KW-0040">ANK repeat</keyword>
<dbReference type="SUPFAM" id="SSF48403">
    <property type="entry name" value="Ankyrin repeat"/>
    <property type="match status" value="1"/>
</dbReference>
<dbReference type="PROSITE" id="PS50088">
    <property type="entry name" value="ANK_REPEAT"/>
    <property type="match status" value="2"/>
</dbReference>
<organism evidence="4 5">
    <name type="scientific">Emiliania huxleyi (strain CCMP1516)</name>
    <dbReference type="NCBI Taxonomy" id="280463"/>
    <lineage>
        <taxon>Eukaryota</taxon>
        <taxon>Haptista</taxon>
        <taxon>Haptophyta</taxon>
        <taxon>Prymnesiophyceae</taxon>
        <taxon>Isochrysidales</taxon>
        <taxon>Noelaerhabdaceae</taxon>
        <taxon>Emiliania</taxon>
    </lineage>
</organism>
<dbReference type="HOGENOM" id="CLU_000134_45_4_1"/>
<evidence type="ECO:0008006" key="6">
    <source>
        <dbReference type="Google" id="ProtNLM"/>
    </source>
</evidence>
<evidence type="ECO:0000256" key="3">
    <source>
        <dbReference type="PROSITE-ProRule" id="PRU00023"/>
    </source>
</evidence>
<keyword evidence="1" id="KW-0677">Repeat</keyword>
<reference evidence="4" key="2">
    <citation type="submission" date="2024-10" db="UniProtKB">
        <authorList>
            <consortium name="EnsemblProtists"/>
        </authorList>
    </citation>
    <scope>IDENTIFICATION</scope>
</reference>
<dbReference type="STRING" id="2903.R1EB57"/>
<dbReference type="OMA" id="NAREHNF"/>
<feature type="repeat" description="ANK" evidence="3">
    <location>
        <begin position="15"/>
        <end position="47"/>
    </location>
</feature>
<feature type="repeat" description="ANK" evidence="3">
    <location>
        <begin position="48"/>
        <end position="80"/>
    </location>
</feature>
<keyword evidence="5" id="KW-1185">Reference proteome</keyword>
<name>A0A0D3J3P9_EMIH1</name>
<dbReference type="Proteomes" id="UP000013827">
    <property type="component" value="Unassembled WGS sequence"/>
</dbReference>
<protein>
    <recommendedName>
        <fullName evidence="6">Ankyrin repeat protein</fullName>
    </recommendedName>
</protein>
<dbReference type="Gene3D" id="1.25.40.20">
    <property type="entry name" value="Ankyrin repeat-containing domain"/>
    <property type="match status" value="2"/>
</dbReference>
<evidence type="ECO:0000256" key="1">
    <source>
        <dbReference type="ARBA" id="ARBA00022737"/>
    </source>
</evidence>
<evidence type="ECO:0000256" key="2">
    <source>
        <dbReference type="ARBA" id="ARBA00023043"/>
    </source>
</evidence>
<accession>A0A0D3J3P9</accession>